<dbReference type="OrthoDB" id="674184at2759"/>
<dbReference type="EMBL" id="AWUE01020774">
    <property type="protein sequence ID" value="OMO66216.1"/>
    <property type="molecule type" value="Genomic_DNA"/>
</dbReference>
<evidence type="ECO:0000313" key="2">
    <source>
        <dbReference type="Proteomes" id="UP000187203"/>
    </source>
</evidence>
<keyword evidence="2" id="KW-1185">Reference proteome</keyword>
<dbReference type="Proteomes" id="UP000187203">
    <property type="component" value="Unassembled WGS sequence"/>
</dbReference>
<reference evidence="2" key="1">
    <citation type="submission" date="2013-09" db="EMBL/GenBank/DDBJ databases">
        <title>Corchorus olitorius genome sequencing.</title>
        <authorList>
            <person name="Alam M."/>
            <person name="Haque M.S."/>
            <person name="Islam M.S."/>
            <person name="Emdad E.M."/>
            <person name="Islam M.M."/>
            <person name="Ahmed B."/>
            <person name="Halim A."/>
            <person name="Hossen Q.M.M."/>
            <person name="Hossain M.Z."/>
            <person name="Ahmed R."/>
            <person name="Khan M.M."/>
            <person name="Islam R."/>
            <person name="Rashid M.M."/>
            <person name="Khan S.A."/>
            <person name="Rahman M.S."/>
            <person name="Alam M."/>
            <person name="Yahiya A.S."/>
            <person name="Khan M.S."/>
            <person name="Azam M.S."/>
            <person name="Haque T."/>
            <person name="Lashkar M.Z.H."/>
            <person name="Akhand A.I."/>
            <person name="Morshed G."/>
            <person name="Roy S."/>
            <person name="Uddin K.S."/>
            <person name="Rabeya T."/>
            <person name="Hossain A.S."/>
            <person name="Chowdhury A."/>
            <person name="Snigdha A.R."/>
            <person name="Mortoza M.S."/>
            <person name="Matin S.A."/>
            <person name="Hoque S.M.E."/>
            <person name="Islam M.K."/>
            <person name="Roy D.K."/>
            <person name="Haider R."/>
            <person name="Moosa M.M."/>
            <person name="Elias S.M."/>
            <person name="Hasan A.M."/>
            <person name="Jahan S."/>
            <person name="Shafiuddin M."/>
            <person name="Mahmood N."/>
            <person name="Shommy N.S."/>
        </authorList>
    </citation>
    <scope>NUCLEOTIDE SEQUENCE [LARGE SCALE GENOMIC DNA]</scope>
    <source>
        <strain evidence="2">cv. O-4</strain>
    </source>
</reference>
<name>A0A1R3H7M3_9ROSI</name>
<dbReference type="AlphaFoldDB" id="A0A1R3H7M3"/>
<accession>A0A1R3H7M3</accession>
<organism evidence="1 2">
    <name type="scientific">Corchorus olitorius</name>
    <dbReference type="NCBI Taxonomy" id="93759"/>
    <lineage>
        <taxon>Eukaryota</taxon>
        <taxon>Viridiplantae</taxon>
        <taxon>Streptophyta</taxon>
        <taxon>Embryophyta</taxon>
        <taxon>Tracheophyta</taxon>
        <taxon>Spermatophyta</taxon>
        <taxon>Magnoliopsida</taxon>
        <taxon>eudicotyledons</taxon>
        <taxon>Gunneridae</taxon>
        <taxon>Pentapetalae</taxon>
        <taxon>rosids</taxon>
        <taxon>malvids</taxon>
        <taxon>Malvales</taxon>
        <taxon>Malvaceae</taxon>
        <taxon>Grewioideae</taxon>
        <taxon>Apeibeae</taxon>
        <taxon>Corchorus</taxon>
    </lineage>
</organism>
<proteinExistence type="predicted"/>
<sequence length="124" mass="14091">MEDLNDDLLTEILENGAKPVCLLRKSRIFPTVLISISRNYGVIAYNPYTMKQCQADSNLAFVPIIGAMTTSYDQCEGICCGIFRRVCSSFSPGKLKVKDVKDHHKSEEFWDGIYDFKIGYDELH</sequence>
<protein>
    <submittedName>
        <fullName evidence="1">Uncharacterized protein</fullName>
    </submittedName>
</protein>
<comment type="caution">
    <text evidence="1">The sequence shown here is derived from an EMBL/GenBank/DDBJ whole genome shotgun (WGS) entry which is preliminary data.</text>
</comment>
<evidence type="ECO:0000313" key="1">
    <source>
        <dbReference type="EMBL" id="OMO66216.1"/>
    </source>
</evidence>
<gene>
    <name evidence="1" type="ORF">COLO4_30696</name>
</gene>